<dbReference type="SUPFAM" id="SSF51306">
    <property type="entry name" value="LexA/Signal peptidase"/>
    <property type="match status" value="1"/>
</dbReference>
<keyword evidence="5 8" id="KW-0645">Protease</keyword>
<evidence type="ECO:0000256" key="2">
    <source>
        <dbReference type="ARBA" id="ARBA00004401"/>
    </source>
</evidence>
<evidence type="ECO:0000256" key="1">
    <source>
        <dbReference type="ARBA" id="ARBA00000677"/>
    </source>
</evidence>
<evidence type="ECO:0000259" key="9">
    <source>
        <dbReference type="Pfam" id="PF10502"/>
    </source>
</evidence>
<comment type="similarity">
    <text evidence="3 8">Belongs to the peptidase S26 family.</text>
</comment>
<feature type="active site" evidence="7">
    <location>
        <position position="90"/>
    </location>
</feature>
<dbReference type="EMBL" id="FOIN01000006">
    <property type="protein sequence ID" value="SET32234.1"/>
    <property type="molecule type" value="Genomic_DNA"/>
</dbReference>
<dbReference type="GO" id="GO:0006465">
    <property type="term" value="P:signal peptide processing"/>
    <property type="evidence" value="ECO:0007669"/>
    <property type="project" value="InterPro"/>
</dbReference>
<comment type="subcellular location">
    <subcellularLocation>
        <location evidence="2">Cell membrane</location>
        <topology evidence="2">Single-pass type II membrane protein</topology>
    </subcellularLocation>
    <subcellularLocation>
        <location evidence="8">Membrane</location>
        <topology evidence="8">Single-pass type II membrane protein</topology>
    </subcellularLocation>
</comment>
<dbReference type="AlphaFoldDB" id="A0A1I0DK81"/>
<dbReference type="InterPro" id="IPR036286">
    <property type="entry name" value="LexA/Signal_pep-like_sf"/>
</dbReference>
<keyword evidence="8" id="KW-0472">Membrane</keyword>
<dbReference type="PROSITE" id="PS00501">
    <property type="entry name" value="SPASE_I_1"/>
    <property type="match status" value="1"/>
</dbReference>
<feature type="domain" description="Peptidase S26" evidence="9">
    <location>
        <begin position="16"/>
        <end position="170"/>
    </location>
</feature>
<evidence type="ECO:0000256" key="5">
    <source>
        <dbReference type="ARBA" id="ARBA00022670"/>
    </source>
</evidence>
<dbReference type="GeneID" id="78287897"/>
<dbReference type="Gene3D" id="2.10.109.10">
    <property type="entry name" value="Umud Fragment, subunit A"/>
    <property type="match status" value="1"/>
</dbReference>
<evidence type="ECO:0000256" key="8">
    <source>
        <dbReference type="RuleBase" id="RU362042"/>
    </source>
</evidence>
<evidence type="ECO:0000256" key="4">
    <source>
        <dbReference type="ARBA" id="ARBA00013208"/>
    </source>
</evidence>
<dbReference type="InterPro" id="IPR000223">
    <property type="entry name" value="Pept_S26A_signal_pept_1"/>
</dbReference>
<dbReference type="PRINTS" id="PR00727">
    <property type="entry name" value="LEADERPTASE"/>
</dbReference>
<dbReference type="InterPro" id="IPR019756">
    <property type="entry name" value="Pept_S26A_signal_pept_1_Ser-AS"/>
</dbReference>
<dbReference type="EC" id="3.4.21.89" evidence="4 8"/>
<organism evidence="10 11">
    <name type="scientific">Thomasclavelia cocleata</name>
    <dbReference type="NCBI Taxonomy" id="69824"/>
    <lineage>
        <taxon>Bacteria</taxon>
        <taxon>Bacillati</taxon>
        <taxon>Bacillota</taxon>
        <taxon>Erysipelotrichia</taxon>
        <taxon>Erysipelotrichales</taxon>
        <taxon>Coprobacillaceae</taxon>
        <taxon>Thomasclavelia</taxon>
    </lineage>
</organism>
<name>A0A1I0DK81_9FIRM</name>
<dbReference type="PROSITE" id="PS00761">
    <property type="entry name" value="SPASE_I_3"/>
    <property type="match status" value="1"/>
</dbReference>
<keyword evidence="8" id="KW-0812">Transmembrane</keyword>
<comment type="catalytic activity">
    <reaction evidence="1 8">
        <text>Cleavage of hydrophobic, N-terminal signal or leader sequences from secreted and periplasmic proteins.</text>
        <dbReference type="EC" id="3.4.21.89"/>
    </reaction>
</comment>
<dbReference type="Proteomes" id="UP000198558">
    <property type="component" value="Unassembled WGS sequence"/>
</dbReference>
<keyword evidence="6 8" id="KW-0378">Hydrolase</keyword>
<evidence type="ECO:0000256" key="7">
    <source>
        <dbReference type="PIRSR" id="PIRSR600223-1"/>
    </source>
</evidence>
<reference evidence="11" key="1">
    <citation type="submission" date="2016-10" db="EMBL/GenBank/DDBJ databases">
        <authorList>
            <person name="Varghese N."/>
            <person name="Submissions S."/>
        </authorList>
    </citation>
    <scope>NUCLEOTIDE SEQUENCE [LARGE SCALE GENOMIC DNA]</scope>
    <source>
        <strain evidence="11">DSM 1551</strain>
    </source>
</reference>
<dbReference type="NCBIfam" id="TIGR02227">
    <property type="entry name" value="sigpep_I_bact"/>
    <property type="match status" value="1"/>
</dbReference>
<dbReference type="GO" id="GO:0005886">
    <property type="term" value="C:plasma membrane"/>
    <property type="evidence" value="ECO:0007669"/>
    <property type="project" value="UniProtKB-SubCell"/>
</dbReference>
<keyword evidence="11" id="KW-1185">Reference proteome</keyword>
<dbReference type="PANTHER" id="PTHR43390">
    <property type="entry name" value="SIGNAL PEPTIDASE I"/>
    <property type="match status" value="1"/>
</dbReference>
<dbReference type="PANTHER" id="PTHR43390:SF1">
    <property type="entry name" value="CHLOROPLAST PROCESSING PEPTIDASE"/>
    <property type="match status" value="1"/>
</dbReference>
<dbReference type="InterPro" id="IPR019758">
    <property type="entry name" value="Pept_S26A_signal_pept_1_CS"/>
</dbReference>
<evidence type="ECO:0000313" key="11">
    <source>
        <dbReference type="Proteomes" id="UP000198558"/>
    </source>
</evidence>
<proteinExistence type="inferred from homology"/>
<dbReference type="GO" id="GO:0004252">
    <property type="term" value="F:serine-type endopeptidase activity"/>
    <property type="evidence" value="ECO:0007669"/>
    <property type="project" value="InterPro"/>
</dbReference>
<accession>A0A1I0DK81</accession>
<evidence type="ECO:0000256" key="6">
    <source>
        <dbReference type="ARBA" id="ARBA00022801"/>
    </source>
</evidence>
<dbReference type="GO" id="GO:0009003">
    <property type="term" value="F:signal peptidase activity"/>
    <property type="evidence" value="ECO:0007669"/>
    <property type="project" value="UniProtKB-EC"/>
</dbReference>
<evidence type="ECO:0000313" key="10">
    <source>
        <dbReference type="EMBL" id="SET32234.1"/>
    </source>
</evidence>
<feature type="transmembrane region" description="Helical" evidence="8">
    <location>
        <begin position="18"/>
        <end position="36"/>
    </location>
</feature>
<evidence type="ECO:0000256" key="3">
    <source>
        <dbReference type="ARBA" id="ARBA00009370"/>
    </source>
</evidence>
<protein>
    <recommendedName>
        <fullName evidence="4 8">Signal peptidase I</fullName>
        <ecNumber evidence="4 8">3.4.21.89</ecNumber>
    </recommendedName>
</protein>
<feature type="active site" evidence="7">
    <location>
        <position position="45"/>
    </location>
</feature>
<dbReference type="RefSeq" id="WP_418361232.1">
    <property type="nucleotide sequence ID" value="NZ_FOIN01000006.1"/>
</dbReference>
<sequence>MGDKMVEKIEKRKVWLEYLKVIIVTLIITYGILYFVQISKVHGVSMLPTFHEGNIVLVDKVFYKHSEPKRNDIIVVDYQDVNLKEKFLIKRVIGISGDHIEIKDNGLYLNGELLEEDYIKDVMVNVEDMVVDVPKGKVFVMGDNRNNSLDSRKLGYFDFEEDVIGKVFFTVPFF</sequence>
<gene>
    <name evidence="10" type="ORF">SAMN04489758_10658</name>
</gene>
<keyword evidence="8" id="KW-1133">Transmembrane helix</keyword>
<dbReference type="InterPro" id="IPR019533">
    <property type="entry name" value="Peptidase_S26"/>
</dbReference>
<dbReference type="Pfam" id="PF10502">
    <property type="entry name" value="Peptidase_S26"/>
    <property type="match status" value="1"/>
</dbReference>
<dbReference type="CDD" id="cd06530">
    <property type="entry name" value="S26_SPase_I"/>
    <property type="match status" value="1"/>
</dbReference>